<feature type="domain" description="SWIM-type" evidence="7">
    <location>
        <begin position="417"/>
        <end position="453"/>
    </location>
</feature>
<name>A0A2K2CZA6_BRADI</name>
<reference evidence="8 9" key="1">
    <citation type="journal article" date="2010" name="Nature">
        <title>Genome sequencing and analysis of the model grass Brachypodium distachyon.</title>
        <authorList>
            <consortium name="International Brachypodium Initiative"/>
        </authorList>
    </citation>
    <scope>NUCLEOTIDE SEQUENCE [LARGE SCALE GENOMIC DNA]</scope>
    <source>
        <strain evidence="8 9">Bd21</strain>
    </source>
</reference>
<keyword evidence="2 6" id="KW-0479">Metal-binding</keyword>
<dbReference type="InterPro" id="IPR006564">
    <property type="entry name" value="Znf_PMZ"/>
</dbReference>
<dbReference type="InterPro" id="IPR018289">
    <property type="entry name" value="MULE_transposase_dom"/>
</dbReference>
<evidence type="ECO:0000313" key="10">
    <source>
        <dbReference type="Proteomes" id="UP000008810"/>
    </source>
</evidence>
<gene>
    <name evidence="8" type="ORF">BRADI_3g25895v3</name>
</gene>
<evidence type="ECO:0000259" key="7">
    <source>
        <dbReference type="PROSITE" id="PS50966"/>
    </source>
</evidence>
<comment type="subcellular location">
    <subcellularLocation>
        <location evidence="6">Nucleus</location>
    </subcellularLocation>
</comment>
<dbReference type="Proteomes" id="UP000008810">
    <property type="component" value="Chromosome 3"/>
</dbReference>
<sequence length="550" mass="65331">MMIKRRPNGWLVIEFTDEHNHPLIKKWLLTSFLRPHRDIPEEDKQFIRILHSVNIETSRQMQMMARLYGYLDNLGYTLKDVANYRASIRMEHKYTNMEDTMDYFRKLQQQDKDFYYKYKLDEEFRVQNIFWVDGAARRVYKHYNDCVSFNTTYMTNIYKMPFSIQFGCGFLRNELTESFVWLFRTFLKAMDGLAPINIITDQDFAMRAGIDEVFPNTRHRNCRWHIMKKATKKLGSYLAGRKELHAEFNDLVNSSMTPDEFEEKWNTMVQKHSLEEHEDLISLYHKRSCWVPAYFMQSFYPFLQSTARSEGFNAVLKKYVNPQNSISDFIEQYAALQEKIMRAVSKQEADMAITTAPTWSWHPIEVHMSKVYTRNIYNRFQAEMQQVMSYHCSQLNNNSFMLVCITRFVPDHGNRSYRVTADVGEAKYSCECCKFERDGMLCCHIVKVMLQMNVLEMPDAYIFKRWTWDAEEALIDESAQGGTGRTEMPEESRRKMKFALISAQYRNLFKVACLTDDGQRIDAKHAREMKKELADLGPVCFSFFFSFWCF</sequence>
<dbReference type="PROSITE" id="PS50966">
    <property type="entry name" value="ZF_SWIM"/>
    <property type="match status" value="1"/>
</dbReference>
<evidence type="ECO:0000256" key="2">
    <source>
        <dbReference type="ARBA" id="ARBA00022723"/>
    </source>
</evidence>
<dbReference type="Pfam" id="PF04434">
    <property type="entry name" value="SWIM"/>
    <property type="match status" value="1"/>
</dbReference>
<dbReference type="OrthoDB" id="688468at2759"/>
<keyword evidence="10" id="KW-1185">Reference proteome</keyword>
<keyword evidence="4 6" id="KW-0862">Zinc</keyword>
<evidence type="ECO:0000313" key="8">
    <source>
        <dbReference type="EMBL" id="PNT67353.1"/>
    </source>
</evidence>
<dbReference type="InterPro" id="IPR007527">
    <property type="entry name" value="Znf_SWIM"/>
</dbReference>
<dbReference type="SMART" id="SM00575">
    <property type="entry name" value="ZnF_PMZ"/>
    <property type="match status" value="1"/>
</dbReference>
<protein>
    <recommendedName>
        <fullName evidence="6">Protein FAR1-RELATED SEQUENCE</fullName>
    </recommendedName>
</protein>
<dbReference type="GO" id="GO:0008270">
    <property type="term" value="F:zinc ion binding"/>
    <property type="evidence" value="ECO:0007669"/>
    <property type="project" value="UniProtKB-UniRule"/>
</dbReference>
<dbReference type="GO" id="GO:0005634">
    <property type="term" value="C:nucleus"/>
    <property type="evidence" value="ECO:0007669"/>
    <property type="project" value="UniProtKB-SubCell"/>
</dbReference>
<accession>A0A2K2CZA6</accession>
<dbReference type="Gramene" id="PNT67353">
    <property type="protein sequence ID" value="PNT67353"/>
    <property type="gene ID" value="BRADI_3g25895v3"/>
</dbReference>
<evidence type="ECO:0000256" key="1">
    <source>
        <dbReference type="ARBA" id="ARBA00005889"/>
    </source>
</evidence>
<dbReference type="Pfam" id="PF10551">
    <property type="entry name" value="MULE"/>
    <property type="match status" value="1"/>
</dbReference>
<dbReference type="GO" id="GO:0006355">
    <property type="term" value="P:regulation of DNA-templated transcription"/>
    <property type="evidence" value="ECO:0007669"/>
    <property type="project" value="UniProtKB-UniRule"/>
</dbReference>
<reference evidence="8" key="2">
    <citation type="submission" date="2017-06" db="EMBL/GenBank/DDBJ databases">
        <title>WGS assembly of Brachypodium distachyon.</title>
        <authorList>
            <consortium name="The International Brachypodium Initiative"/>
            <person name="Lucas S."/>
            <person name="Harmon-Smith M."/>
            <person name="Lail K."/>
            <person name="Tice H."/>
            <person name="Grimwood J."/>
            <person name="Bruce D."/>
            <person name="Barry K."/>
            <person name="Shu S."/>
            <person name="Lindquist E."/>
            <person name="Wang M."/>
            <person name="Pitluck S."/>
            <person name="Vogel J.P."/>
            <person name="Garvin D.F."/>
            <person name="Mockler T.C."/>
            <person name="Schmutz J."/>
            <person name="Rokhsar D."/>
            <person name="Bevan M.W."/>
        </authorList>
    </citation>
    <scope>NUCLEOTIDE SEQUENCE</scope>
    <source>
        <strain evidence="8">Bd21</strain>
    </source>
</reference>
<dbReference type="PANTHER" id="PTHR31669:SF296">
    <property type="entry name" value="PROTEIN FAR1-RELATED SEQUENCE"/>
    <property type="match status" value="1"/>
</dbReference>
<comment type="function">
    <text evidence="6">Putative transcription activator involved in regulating light control of development.</text>
</comment>
<comment type="similarity">
    <text evidence="1 6">Belongs to the FHY3/FAR1 family.</text>
</comment>
<keyword evidence="6" id="KW-0539">Nucleus</keyword>
<dbReference type="EMBL" id="CM000882">
    <property type="protein sequence ID" value="PNT67353.1"/>
    <property type="molecule type" value="Genomic_DNA"/>
</dbReference>
<evidence type="ECO:0000256" key="4">
    <source>
        <dbReference type="ARBA" id="ARBA00022833"/>
    </source>
</evidence>
<dbReference type="InParanoid" id="A0A2K2CZA6"/>
<keyword evidence="3 5" id="KW-0863">Zinc-finger</keyword>
<reference evidence="9" key="3">
    <citation type="submission" date="2018-08" db="UniProtKB">
        <authorList>
            <consortium name="EnsemblPlants"/>
        </authorList>
    </citation>
    <scope>IDENTIFICATION</scope>
    <source>
        <strain evidence="9">cv. Bd21</strain>
    </source>
</reference>
<dbReference type="AlphaFoldDB" id="A0A2K2CZA6"/>
<dbReference type="PANTHER" id="PTHR31669">
    <property type="entry name" value="PROTEIN FAR1-RELATED SEQUENCE 10-RELATED"/>
    <property type="match status" value="1"/>
</dbReference>
<proteinExistence type="inferred from homology"/>
<evidence type="ECO:0000313" key="9">
    <source>
        <dbReference type="EnsemblPlants" id="PNT67353"/>
    </source>
</evidence>
<evidence type="ECO:0000256" key="6">
    <source>
        <dbReference type="RuleBase" id="RU367018"/>
    </source>
</evidence>
<evidence type="ECO:0000256" key="5">
    <source>
        <dbReference type="PROSITE-ProRule" id="PRU00325"/>
    </source>
</evidence>
<evidence type="ECO:0000256" key="3">
    <source>
        <dbReference type="ARBA" id="ARBA00022771"/>
    </source>
</evidence>
<organism evidence="8">
    <name type="scientific">Brachypodium distachyon</name>
    <name type="common">Purple false brome</name>
    <name type="synonym">Trachynia distachya</name>
    <dbReference type="NCBI Taxonomy" id="15368"/>
    <lineage>
        <taxon>Eukaryota</taxon>
        <taxon>Viridiplantae</taxon>
        <taxon>Streptophyta</taxon>
        <taxon>Embryophyta</taxon>
        <taxon>Tracheophyta</taxon>
        <taxon>Spermatophyta</taxon>
        <taxon>Magnoliopsida</taxon>
        <taxon>Liliopsida</taxon>
        <taxon>Poales</taxon>
        <taxon>Poaceae</taxon>
        <taxon>BOP clade</taxon>
        <taxon>Pooideae</taxon>
        <taxon>Stipodae</taxon>
        <taxon>Brachypodieae</taxon>
        <taxon>Brachypodium</taxon>
    </lineage>
</organism>
<dbReference type="EnsemblPlants" id="PNT67353">
    <property type="protein sequence ID" value="PNT67353"/>
    <property type="gene ID" value="BRADI_3g25895v3"/>
</dbReference>
<dbReference type="InterPro" id="IPR031052">
    <property type="entry name" value="FHY3/FAR1"/>
</dbReference>